<feature type="signal peptide" evidence="3">
    <location>
        <begin position="1"/>
        <end position="16"/>
    </location>
</feature>
<keyword evidence="2" id="KW-1133">Transmembrane helix</keyword>
<reference evidence="4 5" key="1">
    <citation type="submission" date="2019-03" db="EMBL/GenBank/DDBJ databases">
        <title>Single cell metagenomics reveals metabolic interactions within the superorganism composed of flagellate Streblomastix strix and complex community of Bacteroidetes bacteria on its surface.</title>
        <authorList>
            <person name="Treitli S.C."/>
            <person name="Kolisko M."/>
            <person name="Husnik F."/>
            <person name="Keeling P."/>
            <person name="Hampl V."/>
        </authorList>
    </citation>
    <scope>NUCLEOTIDE SEQUENCE [LARGE SCALE GENOMIC DNA]</scope>
    <source>
        <strain evidence="4">ST1C</strain>
    </source>
</reference>
<feature type="chain" id="PRO_5023931768" description="Right handed beta helix domain-containing protein" evidence="3">
    <location>
        <begin position="17"/>
        <end position="1791"/>
    </location>
</feature>
<evidence type="ECO:0008006" key="6">
    <source>
        <dbReference type="Google" id="ProtNLM"/>
    </source>
</evidence>
<feature type="non-terminal residue" evidence="4">
    <location>
        <position position="1791"/>
    </location>
</feature>
<organism evidence="4 5">
    <name type="scientific">Streblomastix strix</name>
    <dbReference type="NCBI Taxonomy" id="222440"/>
    <lineage>
        <taxon>Eukaryota</taxon>
        <taxon>Metamonada</taxon>
        <taxon>Preaxostyla</taxon>
        <taxon>Oxymonadida</taxon>
        <taxon>Streblomastigidae</taxon>
        <taxon>Streblomastix</taxon>
    </lineage>
</organism>
<dbReference type="EMBL" id="SNRW01004721">
    <property type="protein sequence ID" value="KAA6386621.1"/>
    <property type="molecule type" value="Genomic_DNA"/>
</dbReference>
<evidence type="ECO:0000256" key="2">
    <source>
        <dbReference type="SAM" id="Phobius"/>
    </source>
</evidence>
<keyword evidence="3" id="KW-0732">Signal</keyword>
<accession>A0A5J4VV96</accession>
<evidence type="ECO:0000313" key="4">
    <source>
        <dbReference type="EMBL" id="KAA6386621.1"/>
    </source>
</evidence>
<proteinExistence type="predicted"/>
<keyword evidence="2" id="KW-0472">Membrane</keyword>
<evidence type="ECO:0000313" key="5">
    <source>
        <dbReference type="Proteomes" id="UP000324800"/>
    </source>
</evidence>
<feature type="region of interest" description="Disordered" evidence="1">
    <location>
        <begin position="1700"/>
        <end position="1739"/>
    </location>
</feature>
<name>A0A5J4VV96_9EUKA</name>
<dbReference type="Proteomes" id="UP000324800">
    <property type="component" value="Unassembled WGS sequence"/>
</dbReference>
<dbReference type="InterPro" id="IPR006626">
    <property type="entry name" value="PbH1"/>
</dbReference>
<evidence type="ECO:0000256" key="1">
    <source>
        <dbReference type="SAM" id="MobiDB-lite"/>
    </source>
</evidence>
<feature type="transmembrane region" description="Helical" evidence="2">
    <location>
        <begin position="1651"/>
        <end position="1677"/>
    </location>
</feature>
<sequence length="1791" mass="197876">MLGLILLIAGINHIICLNVAQEQATHSSGLNKFSVYHSYSQEITKIIFADASTFASNMFDSTIRPYHNCECKNSYLNLKLSQFPSKEQVLCSDQHLYQKEHESYDRKITHDISSERYVLKNSLQERELKDVLVTGSSILVSSTKLLNQITSNLILIMLFAILHSKHANKAIILHLLITLLASLGFYDVSAISDLENSQFTSISQSFTFYQTSDQFKIKNCTFTSCSNPSGGALQLDISNGANMSIIDSTFSGCSTSTNGGAIYVTIRTGGNLTISGTNFDGCRANQGGGGIYIQIFNSSSKLTIMKVAIVNCNSDVGGGIHMQISEGQFDAQGLLMKDCRSNLNAGGFYASIASKARVIFDRTCEFVNCETYGNGGAMYLLIFLNTPVTIFLQDVAIHECKSYKNTSQSYALSGFGGGIFIDGQGPYDVSSRGLNFKGMKFDRNKAEKHGQSMYVVMKYLENFCLLGIAGEYVKGNYSDYRSNQEELMGYDIDCSAFYPMSQAQIEGPQQQQFLEELWDVPYGSIWHVSNRVGVSPTGVDSLICALISDPCNSIEFVLKIISDKRELSPSTPTSEKRIGITQNGFDLNSPIQFNTSTSYTNVIKIMKQQYGTNQTMIGQAQLMIKKGGSSSSIENGQSGWIQAVGGIELRMYGIDITTDQSILTIPVIYVQDSNTLLELDTVTFSGINLSPTSQAKGIVHINTINGEFIAYQCNFEYITIQGEGGNAIRLENNSQSTLTECQFKNINSIGESNGQGGSAIFADIESNCELVISGTTQFESCISTQSSGGAIYAIISGENSKLILQNVIQFVNCQGASGGGISTVITNGGSLQINGITSFNDCISTVQHGGGIHASIEGENSQMLITAALTFDRCESNENGGGIYTSIQNKGTLAITQTLNIHDCSASNGGAMYLDIDFSTQIQFILTNAQIQQCHAIEDITFAYPTGYGGGIFLTGTGEYDVSSEILDLSGININDNTATKAGQSLYIIMSKLKEWCRYGIAGEYVKGNYSDVTSNQNELEGIPIRFDQFQALTAEQFVKQQRQLEYFWTLPQEDIWHLQTGTVQLIESEDQYWCGNIDEPCESIEYILEQISVRKGGSQSSIITIKKIGINEGGFELTSPFEFNQQSYTNDIKIMKQMYGTLSAMNDQAEIKIKKNNDDSKEVGKSGWISVSGQINLRIYEIKFITDQSQLTIPVIYVQDSNTLLELDTVTFSGINLSTTTQAKGIVHINVNNQNFIAQNSIFEGITIEGEGGNAIRFDNNANSRVTASITNCQFKNINAKADSNGHGGSAIFAELRDQSSLIIDSNCQFIQCINNKGNGGAIYIDIDFNSLYQFNINDALIKDCHATADTTLAYPTGYGGGIFLTGSGDFDISSPTLDLSGMNISGNAADKAGQSLYVASTELQKWCNQGTFGQYVKGNYSEAQSDIDELEGILVDQSEFATLTQENILEQQYHLEYFWSEIVTLTKVDVTINQSNSSIPVSFAIEGTNMHLNQLSVKIIDQGAKTQNNQNELILNILNSSSISSIFQFFTQLQHNKQQILNRTNAFETIYPPNDGTSTIDIVGEPQNEQEAYFDMHGYSSWFNYDDKEYGVLASNNRRIFTGIDGKERKAVQLSTNIVGTKPEPEIEPESEEELEPTQPKSYHQGIPWWVFLLIGVGILLLLLSLLCCCCCYYYRCCCWGKDNSKEKEKETLMDYNQDQENQQQKQTEMRNFTSVDQSKADYSNKKSTAQPQQEEINQRITKEPYQQLSIERHTEVSLQTLCGLFVYTRQAYYKSIRINARHCLEEEV</sequence>
<gene>
    <name evidence="4" type="ORF">EZS28_017852</name>
</gene>
<dbReference type="SUPFAM" id="SSF51126">
    <property type="entry name" value="Pectin lyase-like"/>
    <property type="match status" value="1"/>
</dbReference>
<dbReference type="InterPro" id="IPR011050">
    <property type="entry name" value="Pectin_lyase_fold/virulence"/>
</dbReference>
<comment type="caution">
    <text evidence="4">The sequence shown here is derived from an EMBL/GenBank/DDBJ whole genome shotgun (WGS) entry which is preliminary data.</text>
</comment>
<feature type="region of interest" description="Disordered" evidence="1">
    <location>
        <begin position="1620"/>
        <end position="1643"/>
    </location>
</feature>
<feature type="compositionally biased region" description="Polar residues" evidence="1">
    <location>
        <begin position="1728"/>
        <end position="1738"/>
    </location>
</feature>
<keyword evidence="2" id="KW-0812">Transmembrane</keyword>
<feature type="compositionally biased region" description="Acidic residues" evidence="1">
    <location>
        <begin position="1628"/>
        <end position="1638"/>
    </location>
</feature>
<dbReference type="SMART" id="SM00710">
    <property type="entry name" value="PbH1"/>
    <property type="match status" value="6"/>
</dbReference>
<protein>
    <recommendedName>
        <fullName evidence="6">Right handed beta helix domain-containing protein</fullName>
    </recommendedName>
</protein>
<evidence type="ECO:0000256" key="3">
    <source>
        <dbReference type="SAM" id="SignalP"/>
    </source>
</evidence>